<evidence type="ECO:0000256" key="2">
    <source>
        <dbReference type="ARBA" id="ARBA00023015"/>
    </source>
</evidence>
<dbReference type="Pfam" id="PF00356">
    <property type="entry name" value="LacI"/>
    <property type="match status" value="1"/>
</dbReference>
<dbReference type="Gene3D" id="3.40.50.2300">
    <property type="match status" value="2"/>
</dbReference>
<dbReference type="SUPFAM" id="SSF47413">
    <property type="entry name" value="lambda repressor-like DNA-binding domains"/>
    <property type="match status" value="1"/>
</dbReference>
<dbReference type="InterPro" id="IPR046335">
    <property type="entry name" value="LacI/GalR-like_sensor"/>
</dbReference>
<comment type="caution">
    <text evidence="6">The sequence shown here is derived from an EMBL/GenBank/DDBJ whole genome shotgun (WGS) entry which is preliminary data.</text>
</comment>
<dbReference type="CDD" id="cd01392">
    <property type="entry name" value="HTH_LacI"/>
    <property type="match status" value="1"/>
</dbReference>
<dbReference type="InterPro" id="IPR000843">
    <property type="entry name" value="HTH_LacI"/>
</dbReference>
<dbReference type="EMBL" id="LPUY01000012">
    <property type="protein sequence ID" value="KUP94633.1"/>
    <property type="molecule type" value="Genomic_DNA"/>
</dbReference>
<name>A0A132C226_9RHOB</name>
<dbReference type="PANTHER" id="PTHR30146">
    <property type="entry name" value="LACI-RELATED TRANSCRIPTIONAL REPRESSOR"/>
    <property type="match status" value="1"/>
</dbReference>
<accession>A0A132C226</accession>
<keyword evidence="7" id="KW-1185">Reference proteome</keyword>
<dbReference type="OrthoDB" id="8433438at2"/>
<evidence type="ECO:0000259" key="5">
    <source>
        <dbReference type="PROSITE" id="PS50932"/>
    </source>
</evidence>
<dbReference type="PROSITE" id="PS50932">
    <property type="entry name" value="HTH_LACI_2"/>
    <property type="match status" value="1"/>
</dbReference>
<gene>
    <name evidence="6" type="primary">ccpA_1</name>
    <name evidence="6" type="ORF">TRIHO_05590</name>
</gene>
<dbReference type="InterPro" id="IPR010982">
    <property type="entry name" value="Lambda_DNA-bd_dom_sf"/>
</dbReference>
<evidence type="ECO:0000256" key="1">
    <source>
        <dbReference type="ARBA" id="ARBA00022491"/>
    </source>
</evidence>
<dbReference type="SUPFAM" id="SSF53822">
    <property type="entry name" value="Periplasmic binding protein-like I"/>
    <property type="match status" value="1"/>
</dbReference>
<evidence type="ECO:0000313" key="7">
    <source>
        <dbReference type="Proteomes" id="UP000068382"/>
    </source>
</evidence>
<dbReference type="SMART" id="SM00354">
    <property type="entry name" value="HTH_LACI"/>
    <property type="match status" value="1"/>
</dbReference>
<dbReference type="PROSITE" id="PS00356">
    <property type="entry name" value="HTH_LACI_1"/>
    <property type="match status" value="1"/>
</dbReference>
<keyword evidence="2" id="KW-0805">Transcription regulation</keyword>
<dbReference type="InterPro" id="IPR028082">
    <property type="entry name" value="Peripla_BP_I"/>
</dbReference>
<dbReference type="CDD" id="cd06267">
    <property type="entry name" value="PBP1_LacI_sugar_binding-like"/>
    <property type="match status" value="1"/>
</dbReference>
<dbReference type="GO" id="GO:0003700">
    <property type="term" value="F:DNA-binding transcription factor activity"/>
    <property type="evidence" value="ECO:0007669"/>
    <property type="project" value="TreeGrafter"/>
</dbReference>
<dbReference type="Proteomes" id="UP000068382">
    <property type="component" value="Unassembled WGS sequence"/>
</dbReference>
<protein>
    <submittedName>
        <fullName evidence="6">Catabolite control protein A</fullName>
    </submittedName>
</protein>
<dbReference type="PANTHER" id="PTHR30146:SF148">
    <property type="entry name" value="HTH-TYPE TRANSCRIPTIONAL REPRESSOR PURR-RELATED"/>
    <property type="match status" value="1"/>
</dbReference>
<dbReference type="PATRIC" id="fig|1768241.3.peg.568"/>
<dbReference type="Pfam" id="PF13377">
    <property type="entry name" value="Peripla_BP_3"/>
    <property type="match status" value="1"/>
</dbReference>
<dbReference type="Gene3D" id="1.10.260.40">
    <property type="entry name" value="lambda repressor-like DNA-binding domains"/>
    <property type="match status" value="1"/>
</dbReference>
<dbReference type="RefSeq" id="WP_068240212.1">
    <property type="nucleotide sequence ID" value="NZ_LPUY01000012.1"/>
</dbReference>
<keyword evidence="3" id="KW-0238">DNA-binding</keyword>
<evidence type="ECO:0000256" key="4">
    <source>
        <dbReference type="ARBA" id="ARBA00023163"/>
    </source>
</evidence>
<dbReference type="GO" id="GO:0000976">
    <property type="term" value="F:transcription cis-regulatory region binding"/>
    <property type="evidence" value="ECO:0007669"/>
    <property type="project" value="TreeGrafter"/>
</dbReference>
<organism evidence="6 7">
    <name type="scientific">Tritonibacter horizontis</name>
    <dbReference type="NCBI Taxonomy" id="1768241"/>
    <lineage>
        <taxon>Bacteria</taxon>
        <taxon>Pseudomonadati</taxon>
        <taxon>Pseudomonadota</taxon>
        <taxon>Alphaproteobacteria</taxon>
        <taxon>Rhodobacterales</taxon>
        <taxon>Paracoccaceae</taxon>
        <taxon>Tritonibacter</taxon>
    </lineage>
</organism>
<sequence length="338" mass="36579">MSTIKDVAKLAEVSVGTVSKVISRDPTVKAALRERVLAAIETLGYRPNHSARALRTNRIDVIGLVVPDITNPFFAQLAKCIEAEAAMRNLTVMLANSHDDEATERRQLSTLLDRAPRGVIIVASSESGRLEYQTDIPIVSVDRRFQTYPLISTHHAEGSAQLAKHLIGLGHRRIAYIAGPQNTRVGRARKEGFATFFTRELAADPNASLRFYDGHYDYQSGEDIGREILAEDPAVRPTAIAAASDQIAIGVMRAARDLDISIPDQLSVTGFDDIDLAALIVPRLTTLKQPTAEIGAAAVSVLIAEDESAEDIKLRGEIVVRGSTGPVNALLTGKSQRV</sequence>
<evidence type="ECO:0000256" key="3">
    <source>
        <dbReference type="ARBA" id="ARBA00023125"/>
    </source>
</evidence>
<evidence type="ECO:0000313" key="6">
    <source>
        <dbReference type="EMBL" id="KUP94633.1"/>
    </source>
</evidence>
<reference evidence="6 7" key="1">
    <citation type="submission" date="2015-12" db="EMBL/GenBank/DDBJ databases">
        <title>Genome sequence of the marine Rhodobacteraceae strain O3.65, Candidatus Tritonibacter horizontis.</title>
        <authorList>
            <person name="Poehlein A."/>
            <person name="Giebel H.A."/>
            <person name="Voget S."/>
            <person name="Brinkhoff T."/>
        </authorList>
    </citation>
    <scope>NUCLEOTIDE SEQUENCE [LARGE SCALE GENOMIC DNA]</scope>
    <source>
        <strain evidence="6 7">O3.65</strain>
    </source>
</reference>
<proteinExistence type="predicted"/>
<dbReference type="AlphaFoldDB" id="A0A132C226"/>
<keyword evidence="1" id="KW-0678">Repressor</keyword>
<feature type="domain" description="HTH lacI-type" evidence="5">
    <location>
        <begin position="2"/>
        <end position="56"/>
    </location>
</feature>
<keyword evidence="4" id="KW-0804">Transcription</keyword>